<sequence length="199" mass="19981">MAWIVAIVLFAEALGIAALNWFMGVVVDRQDMSLAGLDPDVMSTSSKAGGVVFGLYFAFCGLVALLVALRNRPPAGFGRVLLISVAVVHGLLGAVAWGLLGVPQFLFMVVMLTLIVLLLMTYDAQARPAAGQPGPSEGSQGPDGAAATAQGPKGEPAPDEGVTGATGVTGKGVPPQGPAEGPRDAGPTVVSAPPGPTTP</sequence>
<dbReference type="AlphaFoldDB" id="A0A918H2Z6"/>
<proteinExistence type="predicted"/>
<organism evidence="3 4">
    <name type="scientific">Streptomyces phaeofaciens</name>
    <dbReference type="NCBI Taxonomy" id="68254"/>
    <lineage>
        <taxon>Bacteria</taxon>
        <taxon>Bacillati</taxon>
        <taxon>Actinomycetota</taxon>
        <taxon>Actinomycetes</taxon>
        <taxon>Kitasatosporales</taxon>
        <taxon>Streptomycetaceae</taxon>
        <taxon>Streptomyces</taxon>
    </lineage>
</organism>
<protein>
    <submittedName>
        <fullName evidence="3">Uncharacterized protein</fullName>
    </submittedName>
</protein>
<comment type="caution">
    <text evidence="3">The sequence shown here is derived from an EMBL/GenBank/DDBJ whole genome shotgun (WGS) entry which is preliminary data.</text>
</comment>
<feature type="compositionally biased region" description="Low complexity" evidence="1">
    <location>
        <begin position="128"/>
        <end position="144"/>
    </location>
</feature>
<gene>
    <name evidence="3" type="ORF">GCM10010226_08820</name>
</gene>
<name>A0A918H2Z6_9ACTN</name>
<evidence type="ECO:0000256" key="1">
    <source>
        <dbReference type="SAM" id="MobiDB-lite"/>
    </source>
</evidence>
<feature type="region of interest" description="Disordered" evidence="1">
    <location>
        <begin position="128"/>
        <end position="199"/>
    </location>
</feature>
<feature type="compositionally biased region" description="Low complexity" evidence="1">
    <location>
        <begin position="161"/>
        <end position="173"/>
    </location>
</feature>
<keyword evidence="2" id="KW-0812">Transmembrane</keyword>
<feature type="transmembrane region" description="Helical" evidence="2">
    <location>
        <begin position="48"/>
        <end position="68"/>
    </location>
</feature>
<evidence type="ECO:0000256" key="2">
    <source>
        <dbReference type="SAM" id="Phobius"/>
    </source>
</evidence>
<evidence type="ECO:0000313" key="4">
    <source>
        <dbReference type="Proteomes" id="UP000646776"/>
    </source>
</evidence>
<feature type="transmembrane region" description="Helical" evidence="2">
    <location>
        <begin position="80"/>
        <end position="99"/>
    </location>
</feature>
<reference evidence="3" key="2">
    <citation type="submission" date="2020-09" db="EMBL/GenBank/DDBJ databases">
        <authorList>
            <person name="Sun Q."/>
            <person name="Ohkuma M."/>
        </authorList>
    </citation>
    <scope>NUCLEOTIDE SEQUENCE</scope>
    <source>
        <strain evidence="3">JCM 4125</strain>
    </source>
</reference>
<reference evidence="3" key="1">
    <citation type="journal article" date="2014" name="Int. J. Syst. Evol. Microbiol.">
        <title>Complete genome sequence of Corynebacterium casei LMG S-19264T (=DSM 44701T), isolated from a smear-ripened cheese.</title>
        <authorList>
            <consortium name="US DOE Joint Genome Institute (JGI-PGF)"/>
            <person name="Walter F."/>
            <person name="Albersmeier A."/>
            <person name="Kalinowski J."/>
            <person name="Ruckert C."/>
        </authorList>
    </citation>
    <scope>NUCLEOTIDE SEQUENCE</scope>
    <source>
        <strain evidence="3">JCM 4125</strain>
    </source>
</reference>
<accession>A0A918H2Z6</accession>
<keyword evidence="4" id="KW-1185">Reference proteome</keyword>
<feature type="transmembrane region" description="Helical" evidence="2">
    <location>
        <begin position="105"/>
        <end position="122"/>
    </location>
</feature>
<dbReference type="Proteomes" id="UP000646776">
    <property type="component" value="Unassembled WGS sequence"/>
</dbReference>
<dbReference type="EMBL" id="BMSA01000002">
    <property type="protein sequence ID" value="GGT34972.1"/>
    <property type="molecule type" value="Genomic_DNA"/>
</dbReference>
<keyword evidence="2" id="KW-1133">Transmembrane helix</keyword>
<keyword evidence="2" id="KW-0472">Membrane</keyword>
<evidence type="ECO:0000313" key="3">
    <source>
        <dbReference type="EMBL" id="GGT34972.1"/>
    </source>
</evidence>